<comment type="subcellular location">
    <subcellularLocation>
        <location evidence="2">Endoplasmic reticulum lumen</location>
    </subcellularLocation>
</comment>
<evidence type="ECO:0000313" key="12">
    <source>
        <dbReference type="Proteomes" id="UP000037460"/>
    </source>
</evidence>
<proteinExistence type="inferred from homology"/>
<comment type="caution">
    <text evidence="11">The sequence shown here is derived from an EMBL/GenBank/DDBJ whole genome shotgun (WGS) entry which is preliminary data.</text>
</comment>
<name>A0A0M0JF22_9EUKA</name>
<dbReference type="InterPro" id="IPR013766">
    <property type="entry name" value="Thioredoxin_domain"/>
</dbReference>
<dbReference type="Proteomes" id="UP000037460">
    <property type="component" value="Unassembled WGS sequence"/>
</dbReference>
<dbReference type="PANTHER" id="PTHR18929:SF132">
    <property type="entry name" value="PROTEIN DISULFIDE-ISOMERASE A3"/>
    <property type="match status" value="1"/>
</dbReference>
<dbReference type="SUPFAM" id="SSF52833">
    <property type="entry name" value="Thioredoxin-like"/>
    <property type="match status" value="2"/>
</dbReference>
<evidence type="ECO:0000256" key="7">
    <source>
        <dbReference type="ARBA" id="ARBA00023284"/>
    </source>
</evidence>
<gene>
    <name evidence="11" type="ORF">Ctob_002552</name>
</gene>
<feature type="domain" description="Thioredoxin" evidence="10">
    <location>
        <begin position="424"/>
        <end position="573"/>
    </location>
</feature>
<evidence type="ECO:0000256" key="5">
    <source>
        <dbReference type="ARBA" id="ARBA00022824"/>
    </source>
</evidence>
<dbReference type="PANTHER" id="PTHR18929">
    <property type="entry name" value="PROTEIN DISULFIDE ISOMERASE"/>
    <property type="match status" value="1"/>
</dbReference>
<dbReference type="GO" id="GO:0005788">
    <property type="term" value="C:endoplasmic reticulum lumen"/>
    <property type="evidence" value="ECO:0007669"/>
    <property type="project" value="UniProtKB-SubCell"/>
</dbReference>
<sequence>MWAPVGFLTLTLLLATRLDCTLALPLAQIDRSNFTSFVAGSTLVLLLHALPECPHEPSGLRPLLSSVTGLLPAAVRVAVSEDAQLAETSGIRSFPALRLYHGDADAPAVFRGPLTSATALASHLRREASPALLEATTTENIYEEIRASELTAVLFATPGSMARTVFAALPAADARLRRQVSFVVASPSLANELAESSGKLIWHGKGQGQPFLVLCRGLDGPDAETFVYPGELSAEGNEAASGEEATAAAESRAHTEAILEQQLASWLGLYRLPLLAEIGPHNFDQYEARGGVAAGGRAEEAAPPLPLFWLFVNASAEEAGRNDDARELVRSVAAGWRGRALFVWLDAERYEQHAASLALNRELLPALAAEHDGAHYVYAPPTRKGAAAPDAADAEGGGGGGVGTSAWEPTVAAREQLGGWVRGVVAGTLAPTLRSVAPPLLNLEPLTIVVASTFDELVLEATVDVLLLVTTDWCDGCEALDAEFEAVAGRWQDESRVRIARFDAGVNDLPRTLRIDKLPTILFIRAGATDAYELSHHRTERELTDAIVTHASTTLERPADLEEIRQAIEMLPRLQSETRALLEENARLRAELAALRQEQVLPQQRE</sequence>
<dbReference type="Pfam" id="PF00085">
    <property type="entry name" value="Thioredoxin"/>
    <property type="match status" value="1"/>
</dbReference>
<dbReference type="OrthoDB" id="427280at2759"/>
<evidence type="ECO:0000313" key="11">
    <source>
        <dbReference type="EMBL" id="KOO25035.1"/>
    </source>
</evidence>
<feature type="signal peptide" evidence="9">
    <location>
        <begin position="1"/>
        <end position="23"/>
    </location>
</feature>
<dbReference type="AlphaFoldDB" id="A0A0M0JF22"/>
<dbReference type="GO" id="GO:0003756">
    <property type="term" value="F:protein disulfide isomerase activity"/>
    <property type="evidence" value="ECO:0007669"/>
    <property type="project" value="UniProtKB-EC"/>
</dbReference>
<dbReference type="PROSITE" id="PS51352">
    <property type="entry name" value="THIOREDOXIN_2"/>
    <property type="match status" value="1"/>
</dbReference>
<reference evidence="12" key="1">
    <citation type="journal article" date="2015" name="PLoS Genet.">
        <title>Genome Sequence and Transcriptome Analyses of Chrysochromulina tobin: Metabolic Tools for Enhanced Algal Fitness in the Prominent Order Prymnesiales (Haptophyceae).</title>
        <authorList>
            <person name="Hovde B.T."/>
            <person name="Deodato C.R."/>
            <person name="Hunsperger H.M."/>
            <person name="Ryken S.A."/>
            <person name="Yost W."/>
            <person name="Jha R.K."/>
            <person name="Patterson J."/>
            <person name="Monnat R.J. Jr."/>
            <person name="Barlow S.B."/>
            <person name="Starkenburg S.R."/>
            <person name="Cattolico R.A."/>
        </authorList>
    </citation>
    <scope>NUCLEOTIDE SEQUENCE</scope>
    <source>
        <strain evidence="12">CCMP291</strain>
    </source>
</reference>
<evidence type="ECO:0000256" key="3">
    <source>
        <dbReference type="ARBA" id="ARBA00006347"/>
    </source>
</evidence>
<dbReference type="CDD" id="cd02982">
    <property type="entry name" value="PDI_b'_family"/>
    <property type="match status" value="1"/>
</dbReference>
<evidence type="ECO:0000256" key="6">
    <source>
        <dbReference type="ARBA" id="ARBA00023235"/>
    </source>
</evidence>
<keyword evidence="5" id="KW-0256">Endoplasmic reticulum</keyword>
<evidence type="ECO:0000256" key="9">
    <source>
        <dbReference type="SAM" id="SignalP"/>
    </source>
</evidence>
<dbReference type="EMBL" id="JWZX01003026">
    <property type="protein sequence ID" value="KOO25035.1"/>
    <property type="molecule type" value="Genomic_DNA"/>
</dbReference>
<dbReference type="GO" id="GO:0006457">
    <property type="term" value="P:protein folding"/>
    <property type="evidence" value="ECO:0007669"/>
    <property type="project" value="TreeGrafter"/>
</dbReference>
<evidence type="ECO:0000256" key="2">
    <source>
        <dbReference type="ARBA" id="ARBA00004319"/>
    </source>
</evidence>
<evidence type="ECO:0000256" key="8">
    <source>
        <dbReference type="SAM" id="Coils"/>
    </source>
</evidence>
<feature type="chain" id="PRO_5005601800" description="protein disulfide-isomerase" evidence="9">
    <location>
        <begin position="24"/>
        <end position="606"/>
    </location>
</feature>
<accession>A0A0M0JF22</accession>
<comment type="catalytic activity">
    <reaction evidence="1">
        <text>Catalyzes the rearrangement of -S-S- bonds in proteins.</text>
        <dbReference type="EC" id="5.3.4.1"/>
    </reaction>
</comment>
<evidence type="ECO:0000259" key="10">
    <source>
        <dbReference type="PROSITE" id="PS51352"/>
    </source>
</evidence>
<dbReference type="EC" id="5.3.4.1" evidence="4"/>
<keyword evidence="7" id="KW-0676">Redox-active center</keyword>
<dbReference type="GO" id="GO:0034976">
    <property type="term" value="P:response to endoplasmic reticulum stress"/>
    <property type="evidence" value="ECO:0007669"/>
    <property type="project" value="TreeGrafter"/>
</dbReference>
<comment type="similarity">
    <text evidence="3">Belongs to the protein disulfide isomerase family.</text>
</comment>
<protein>
    <recommendedName>
        <fullName evidence="4">protein disulfide-isomerase</fullName>
        <ecNumber evidence="4">5.3.4.1</ecNumber>
    </recommendedName>
</protein>
<organism evidence="11 12">
    <name type="scientific">Chrysochromulina tobinii</name>
    <dbReference type="NCBI Taxonomy" id="1460289"/>
    <lineage>
        <taxon>Eukaryota</taxon>
        <taxon>Haptista</taxon>
        <taxon>Haptophyta</taxon>
        <taxon>Prymnesiophyceae</taxon>
        <taxon>Prymnesiales</taxon>
        <taxon>Chrysochromulinaceae</taxon>
        <taxon>Chrysochromulina</taxon>
    </lineage>
</organism>
<dbReference type="Gene3D" id="3.40.30.10">
    <property type="entry name" value="Glutaredoxin"/>
    <property type="match status" value="2"/>
</dbReference>
<keyword evidence="8" id="KW-0175">Coiled coil</keyword>
<keyword evidence="9" id="KW-0732">Signal</keyword>
<evidence type="ECO:0000256" key="1">
    <source>
        <dbReference type="ARBA" id="ARBA00001182"/>
    </source>
</evidence>
<evidence type="ECO:0000256" key="4">
    <source>
        <dbReference type="ARBA" id="ARBA00012723"/>
    </source>
</evidence>
<keyword evidence="6 11" id="KW-0413">Isomerase</keyword>
<dbReference type="InterPro" id="IPR036249">
    <property type="entry name" value="Thioredoxin-like_sf"/>
</dbReference>
<feature type="coiled-coil region" evidence="8">
    <location>
        <begin position="571"/>
        <end position="598"/>
    </location>
</feature>
<keyword evidence="12" id="KW-1185">Reference proteome</keyword>